<dbReference type="Proteomes" id="UP000305760">
    <property type="component" value="Unassembled WGS sequence"/>
</dbReference>
<dbReference type="InterPro" id="IPR039866">
    <property type="entry name" value="CPQ"/>
</dbReference>
<evidence type="ECO:0000256" key="9">
    <source>
        <dbReference type="ARBA" id="ARBA00022723"/>
    </source>
</evidence>
<dbReference type="GO" id="GO:0004180">
    <property type="term" value="F:carboxypeptidase activity"/>
    <property type="evidence" value="ECO:0007669"/>
    <property type="project" value="UniProtKB-KW"/>
</dbReference>
<dbReference type="OrthoDB" id="9769665at2"/>
<reference evidence="23 24" key="1">
    <citation type="submission" date="2019-03" db="EMBL/GenBank/DDBJ databases">
        <title>Arenimonas daejeonensis sp. nov., isolated from compost.</title>
        <authorList>
            <person name="Jeon C.O."/>
        </authorList>
    </citation>
    <scope>NUCLEOTIDE SEQUENCE [LARGE SCALE GENOMIC DNA]</scope>
    <source>
        <strain evidence="23 24">R29</strain>
    </source>
</reference>
<keyword evidence="18" id="KW-0458">Lysosome</keyword>
<evidence type="ECO:0000256" key="10">
    <source>
        <dbReference type="ARBA" id="ARBA00022729"/>
    </source>
</evidence>
<evidence type="ECO:0000256" key="5">
    <source>
        <dbReference type="ARBA" id="ARBA00014116"/>
    </source>
</evidence>
<dbReference type="AlphaFoldDB" id="A0A5C4RR36"/>
<evidence type="ECO:0000256" key="3">
    <source>
        <dbReference type="ARBA" id="ARBA00004555"/>
    </source>
</evidence>
<accession>A0A5C4RR36</accession>
<dbReference type="RefSeq" id="WP_139448478.1">
    <property type="nucleotide sequence ID" value="NZ_SMDR01000002.1"/>
</dbReference>
<dbReference type="GO" id="GO:0006508">
    <property type="term" value="P:proteolysis"/>
    <property type="evidence" value="ECO:0007669"/>
    <property type="project" value="UniProtKB-KW"/>
</dbReference>
<keyword evidence="13" id="KW-0862">Zinc</keyword>
<name>A0A5C4RR36_9GAMM</name>
<keyword evidence="11" id="KW-0378">Hydrolase</keyword>
<sequence>MRLPISLLAAALAAFLPSLAVAQTGLDADDLDTAAALREQALRGSAAWAVVESLTTEVGPRLAGTEADARAVAWAKAKFEAMGFDKVYLEPVSFPVWRRGHERAEVVGPFAQPLAITALGGSIGTGGRPLEAEVVAFADLAALKAAPEGSLAGKIAYVGYRIERHRDGHGYSPGSTIRASGASEAARKGAAGLLIRSVGTDSDRLPHTGVMRYAADVAPIPAAALSNPDADQVERLLRRDQPLTVRLDIEAGTQGEYVSHNVIGEIRGRELPDEVVTIGGHLDSWDLGTGAIDDASGVGITMAAGALIGELKRAPRRTVRVIAYANEEQGLFGGKAYAAARLAAGEVGAHQIGAESDFGAGKIYALRAGVDPAAWPVIAQIGEVLAPLGIATEPGVGSAGPDVGPIVALGAPWAQLAQDGSDYFDYHHTANDTLDKVDAKALDQQVAAYAVLAYLAAETTVDFGQLPVKPAAP</sequence>
<keyword evidence="17" id="KW-0325">Glycoprotein</keyword>
<evidence type="ECO:0000256" key="14">
    <source>
        <dbReference type="ARBA" id="ARBA00023034"/>
    </source>
</evidence>
<evidence type="ECO:0000256" key="2">
    <source>
        <dbReference type="ARBA" id="ARBA00004371"/>
    </source>
</evidence>
<keyword evidence="12" id="KW-0256">Endoplasmic reticulum</keyword>
<evidence type="ECO:0000256" key="6">
    <source>
        <dbReference type="ARBA" id="ARBA00022525"/>
    </source>
</evidence>
<evidence type="ECO:0000256" key="11">
    <source>
        <dbReference type="ARBA" id="ARBA00022801"/>
    </source>
</evidence>
<keyword evidence="8" id="KW-0645">Protease</keyword>
<evidence type="ECO:0000256" key="4">
    <source>
        <dbReference type="ARBA" id="ARBA00004613"/>
    </source>
</evidence>
<feature type="signal peptide" evidence="21">
    <location>
        <begin position="1"/>
        <end position="22"/>
    </location>
</feature>
<dbReference type="Pfam" id="PF04389">
    <property type="entry name" value="Peptidase_M28"/>
    <property type="match status" value="1"/>
</dbReference>
<keyword evidence="14" id="KW-0333">Golgi apparatus</keyword>
<comment type="caution">
    <text evidence="23">The sequence shown here is derived from an EMBL/GenBank/DDBJ whole genome shotgun (WGS) entry which is preliminary data.</text>
</comment>
<evidence type="ECO:0000313" key="24">
    <source>
        <dbReference type="Proteomes" id="UP000305760"/>
    </source>
</evidence>
<evidence type="ECO:0000313" key="23">
    <source>
        <dbReference type="EMBL" id="TNJ33753.1"/>
    </source>
</evidence>
<dbReference type="PANTHER" id="PTHR12053:SF3">
    <property type="entry name" value="CARBOXYPEPTIDASE Q"/>
    <property type="match status" value="1"/>
</dbReference>
<keyword evidence="16" id="KW-0865">Zymogen</keyword>
<keyword evidence="6" id="KW-0964">Secreted</keyword>
<comment type="subcellular location">
    <subcellularLocation>
        <location evidence="1">Endoplasmic reticulum</location>
    </subcellularLocation>
    <subcellularLocation>
        <location evidence="3">Golgi apparatus</location>
    </subcellularLocation>
    <subcellularLocation>
        <location evidence="2">Lysosome</location>
    </subcellularLocation>
    <subcellularLocation>
        <location evidence="4">Secreted</location>
    </subcellularLocation>
</comment>
<evidence type="ECO:0000259" key="22">
    <source>
        <dbReference type="Pfam" id="PF04389"/>
    </source>
</evidence>
<evidence type="ECO:0000256" key="18">
    <source>
        <dbReference type="ARBA" id="ARBA00023228"/>
    </source>
</evidence>
<evidence type="ECO:0000256" key="16">
    <source>
        <dbReference type="ARBA" id="ARBA00023145"/>
    </source>
</evidence>
<evidence type="ECO:0000256" key="1">
    <source>
        <dbReference type="ARBA" id="ARBA00004240"/>
    </source>
</evidence>
<evidence type="ECO:0000256" key="21">
    <source>
        <dbReference type="SAM" id="SignalP"/>
    </source>
</evidence>
<feature type="chain" id="PRO_5023020915" description="Carboxypeptidase Q" evidence="21">
    <location>
        <begin position="23"/>
        <end position="473"/>
    </location>
</feature>
<dbReference type="Gene3D" id="3.40.630.10">
    <property type="entry name" value="Zn peptidases"/>
    <property type="match status" value="1"/>
</dbReference>
<dbReference type="SUPFAM" id="SSF53187">
    <property type="entry name" value="Zn-dependent exopeptidases"/>
    <property type="match status" value="1"/>
</dbReference>
<dbReference type="GO" id="GO:0046872">
    <property type="term" value="F:metal ion binding"/>
    <property type="evidence" value="ECO:0007669"/>
    <property type="project" value="UniProtKB-KW"/>
</dbReference>
<keyword evidence="9" id="KW-0479">Metal-binding</keyword>
<dbReference type="EMBL" id="SMDR01000002">
    <property type="protein sequence ID" value="TNJ33753.1"/>
    <property type="molecule type" value="Genomic_DNA"/>
</dbReference>
<feature type="domain" description="Peptidase M28" evidence="22">
    <location>
        <begin position="261"/>
        <end position="445"/>
    </location>
</feature>
<dbReference type="GO" id="GO:0070573">
    <property type="term" value="F:metallodipeptidase activity"/>
    <property type="evidence" value="ECO:0007669"/>
    <property type="project" value="InterPro"/>
</dbReference>
<evidence type="ECO:0000256" key="20">
    <source>
        <dbReference type="ARBA" id="ARBA00033328"/>
    </source>
</evidence>
<organism evidence="23 24">
    <name type="scientific">Arenimonas terrae</name>
    <dbReference type="NCBI Taxonomy" id="2546226"/>
    <lineage>
        <taxon>Bacteria</taxon>
        <taxon>Pseudomonadati</taxon>
        <taxon>Pseudomonadota</taxon>
        <taxon>Gammaproteobacteria</taxon>
        <taxon>Lysobacterales</taxon>
        <taxon>Lysobacteraceae</taxon>
        <taxon>Arenimonas</taxon>
    </lineage>
</organism>
<evidence type="ECO:0000256" key="15">
    <source>
        <dbReference type="ARBA" id="ARBA00023049"/>
    </source>
</evidence>
<evidence type="ECO:0000256" key="7">
    <source>
        <dbReference type="ARBA" id="ARBA00022645"/>
    </source>
</evidence>
<dbReference type="Gene3D" id="3.50.30.30">
    <property type="match status" value="1"/>
</dbReference>
<comment type="subunit">
    <text evidence="19">Homodimer. The monomeric form is inactive while the homodimer is active.</text>
</comment>
<dbReference type="PANTHER" id="PTHR12053">
    <property type="entry name" value="PROTEASE FAMILY M28 PLASMA GLUTAMATE CARBOXYPEPTIDASE-RELATED"/>
    <property type="match status" value="1"/>
</dbReference>
<proteinExistence type="predicted"/>
<keyword evidence="7" id="KW-0121">Carboxypeptidase</keyword>
<gene>
    <name evidence="23" type="ORF">E1B00_10475</name>
</gene>
<evidence type="ECO:0000256" key="19">
    <source>
        <dbReference type="ARBA" id="ARBA00025833"/>
    </source>
</evidence>
<keyword evidence="15" id="KW-0482">Metalloprotease</keyword>
<keyword evidence="10 21" id="KW-0732">Signal</keyword>
<dbReference type="InterPro" id="IPR007484">
    <property type="entry name" value="Peptidase_M28"/>
</dbReference>
<protein>
    <recommendedName>
        <fullName evidence="5">Carboxypeptidase Q</fullName>
    </recommendedName>
    <alternativeName>
        <fullName evidence="20">Plasma glutamate carboxypeptidase</fullName>
    </alternativeName>
</protein>
<evidence type="ECO:0000256" key="13">
    <source>
        <dbReference type="ARBA" id="ARBA00022833"/>
    </source>
</evidence>
<evidence type="ECO:0000256" key="12">
    <source>
        <dbReference type="ARBA" id="ARBA00022824"/>
    </source>
</evidence>
<dbReference type="GO" id="GO:0005576">
    <property type="term" value="C:extracellular region"/>
    <property type="evidence" value="ECO:0007669"/>
    <property type="project" value="UniProtKB-SubCell"/>
</dbReference>
<evidence type="ECO:0000256" key="8">
    <source>
        <dbReference type="ARBA" id="ARBA00022670"/>
    </source>
</evidence>
<keyword evidence="24" id="KW-1185">Reference proteome</keyword>
<evidence type="ECO:0000256" key="17">
    <source>
        <dbReference type="ARBA" id="ARBA00023180"/>
    </source>
</evidence>
<dbReference type="GO" id="GO:0005764">
    <property type="term" value="C:lysosome"/>
    <property type="evidence" value="ECO:0007669"/>
    <property type="project" value="UniProtKB-SubCell"/>
</dbReference>